<evidence type="ECO:0000256" key="2">
    <source>
        <dbReference type="SAM" id="Phobius"/>
    </source>
</evidence>
<protein>
    <submittedName>
        <fullName evidence="3">LapA family protein</fullName>
    </submittedName>
</protein>
<name>A0A9D7E286_9PROT</name>
<gene>
    <name evidence="3" type="ORF">IPH26_05990</name>
</gene>
<reference evidence="4" key="1">
    <citation type="journal article" date="2021" name="Nat. Commun.">
        <title>Connecting structure to function with the recovery of over 1000 high-quality metagenome-assembled genomes from activated sludge using long-read sequencing.</title>
        <authorList>
            <person name="Singleton C.M."/>
            <person name="Petriglieri F."/>
            <person name="Kristensen J.M."/>
            <person name="Kirkegaard R.H."/>
            <person name="Michaelsen T.Y."/>
            <person name="Andersen M.H."/>
            <person name="Kondrotaite Z."/>
            <person name="Karst S.M."/>
            <person name="Dueholm M.S."/>
            <person name="Nielsen P.H."/>
            <person name="Albertsen M."/>
        </authorList>
    </citation>
    <scope>NUCLEOTIDE SEQUENCE [LARGE SCALE GENOMIC DNA]</scope>
</reference>
<evidence type="ECO:0000256" key="1">
    <source>
        <dbReference type="SAM" id="MobiDB-lite"/>
    </source>
</evidence>
<evidence type="ECO:0000313" key="3">
    <source>
        <dbReference type="EMBL" id="MBK6972501.1"/>
    </source>
</evidence>
<accession>A0A9D7E286</accession>
<feature type="region of interest" description="Disordered" evidence="1">
    <location>
        <begin position="125"/>
        <end position="167"/>
    </location>
</feature>
<sequence>MNRVSNLLAWGAVAVVATLSALNWPTLMAPAPLDLVVAQVQAPLGVVMLGLAAVLVALFFVAYLRNQIGSLLETRKLLKEVQRAHDLADQAEASRIENLHRLISTEFRLLNDRLGAIVAVAEPVSGPANEDPEGEGRPLSLTELVTRGEPSRESHPHFVREPSRSSQ</sequence>
<feature type="transmembrane region" description="Helical" evidence="2">
    <location>
        <begin position="44"/>
        <end position="64"/>
    </location>
</feature>
<comment type="caution">
    <text evidence="3">The sequence shown here is derived from an EMBL/GenBank/DDBJ whole genome shotgun (WGS) entry which is preliminary data.</text>
</comment>
<feature type="compositionally biased region" description="Basic and acidic residues" evidence="1">
    <location>
        <begin position="149"/>
        <end position="167"/>
    </location>
</feature>
<evidence type="ECO:0000313" key="4">
    <source>
        <dbReference type="Proteomes" id="UP000807785"/>
    </source>
</evidence>
<keyword evidence="2" id="KW-1133">Transmembrane helix</keyword>
<dbReference type="EMBL" id="JADJEV010000003">
    <property type="protein sequence ID" value="MBK6972501.1"/>
    <property type="molecule type" value="Genomic_DNA"/>
</dbReference>
<dbReference type="Proteomes" id="UP000807785">
    <property type="component" value="Unassembled WGS sequence"/>
</dbReference>
<proteinExistence type="predicted"/>
<dbReference type="AlphaFoldDB" id="A0A9D7E286"/>
<keyword evidence="2" id="KW-0472">Membrane</keyword>
<keyword evidence="2" id="KW-0812">Transmembrane</keyword>
<organism evidence="3 4">
    <name type="scientific">Candidatus Methylophosphatis roskildensis</name>
    <dbReference type="NCBI Taxonomy" id="2899263"/>
    <lineage>
        <taxon>Bacteria</taxon>
        <taxon>Pseudomonadati</taxon>
        <taxon>Pseudomonadota</taxon>
        <taxon>Betaproteobacteria</taxon>
        <taxon>Nitrosomonadales</taxon>
        <taxon>Sterolibacteriaceae</taxon>
        <taxon>Candidatus Methylophosphatis</taxon>
    </lineage>
</organism>